<evidence type="ECO:0000256" key="3">
    <source>
        <dbReference type="ARBA" id="ARBA00022692"/>
    </source>
</evidence>
<comment type="subunit">
    <text evidence="8">Part of the Bam complex.</text>
</comment>
<dbReference type="STRING" id="983920.Y88_3040"/>
<evidence type="ECO:0000313" key="13">
    <source>
        <dbReference type="Proteomes" id="UP000004728"/>
    </source>
</evidence>
<evidence type="ECO:0000256" key="8">
    <source>
        <dbReference type="HAMAP-Rule" id="MF_01430"/>
    </source>
</evidence>
<dbReference type="InterPro" id="IPR039910">
    <property type="entry name" value="D15-like"/>
</dbReference>
<feature type="compositionally biased region" description="Low complexity" evidence="10">
    <location>
        <begin position="130"/>
        <end position="140"/>
    </location>
</feature>
<keyword evidence="5 8" id="KW-0677">Repeat</keyword>
<evidence type="ECO:0000256" key="2">
    <source>
        <dbReference type="ARBA" id="ARBA00022452"/>
    </source>
</evidence>
<feature type="domain" description="POTRA" evidence="11">
    <location>
        <begin position="179"/>
        <end position="246"/>
    </location>
</feature>
<feature type="compositionally biased region" description="Low complexity" evidence="10">
    <location>
        <begin position="84"/>
        <end position="98"/>
    </location>
</feature>
<feature type="signal peptide" evidence="8">
    <location>
        <begin position="1"/>
        <end position="21"/>
    </location>
</feature>
<keyword evidence="4 8" id="KW-0732">Signal</keyword>
<gene>
    <name evidence="8" type="primary">bamA</name>
    <name evidence="12" type="ORF">Y88_3040</name>
</gene>
<dbReference type="GO" id="GO:0051205">
    <property type="term" value="P:protein insertion into membrane"/>
    <property type="evidence" value="ECO:0007669"/>
    <property type="project" value="UniProtKB-UniRule"/>
</dbReference>
<dbReference type="InParanoid" id="F1ZC79"/>
<dbReference type="PROSITE" id="PS51779">
    <property type="entry name" value="POTRA"/>
    <property type="match status" value="4"/>
</dbReference>
<sequence length="993" mass="108752" precursor="true">MVGRMRAATTLGLLLATSCLAVMPDDAAAAPWNKRELRARQQARAAAAAAAAQAAATGTASPDATPSDAASTAATTTGTASVEAVATPDASSDQAASAKKAKAAKERAAKDAREKAAREKVTREKIARDQAAAAKVAKPAPVRPAPPARPGAPQVVPIALDAAQGEAPHAAPVPTEGTQTVQSITIDGAQRLESDTILSYIRMHVGDRYTQASADQVLKDLYATELFSDVQLRNDNGAVVIQVKENPVVNRIILEGNKRLKEDKILPEIKLAARQIFTRSKVRADVTRIIELYKRQGRFAASVEPKMVMLDQNRVDIVFEITEGPKSKVRQINIIGNHVFSATQLRTEMVTKQSRSFRLFSSGTSYDPDRLAFDQQKLRQFYLTNGYADFRVVSAIAELTPDKRDFIVTYVVEEGKRYKFGNVKVESQLRDFDGEQLAKKLAIKKGEFYNAKAVEDTVDTLTETAGSFGYAFADVRPDFQRNKDDLTMSVTFRIAEAPRVYVERIDVNGNTLTEDKVIRREFRLSEGDAFNSYQIKRSSNRIKSLGYFQEKFEVEQKPGSAPDRINLEANVEEKPTGQLQLSAGFSSLESFIFQASIQQNNFRGRGQTIGTSLDYSRYTRAVQVSFTEPYLADRNVSLGVDVYRRDTSSFNYYNTNRNTTYKQATTGFQVRAGVPLTEYSSLIGRYTFNYDDVSLDKSTYYINNTCSIYLAGRYLCDAIGKRTSSIIGLSYVFDNRDNRLRPTKGSNFMLGGDFSGLGGTTKYVRASVSGGHYMALGHGFIFSLRGEGGAIHALASRSNDPTVDSVRLTDRFFLGEPQIRGFDIRGVGPRVLRKFYTGYNPSSGNGGTLTTDRNSWVDDAIGGKYYYLGHAEVEIPLGSGARELGLRPSVFVDAGAVFGVARPSTSGTTILYLDAVTGKYTTSASASNGTANSIAQKFEETYVGDSPKPRVSIGFGVNWNSPFGPFRIDVAKALTKVYGDDTKTFSFNVGTQF</sequence>
<dbReference type="FunCoup" id="F1ZC79">
    <property type="interactions" value="265"/>
</dbReference>
<dbReference type="HAMAP" id="MF_01430">
    <property type="entry name" value="OM_assembly_BamA"/>
    <property type="match status" value="1"/>
</dbReference>
<dbReference type="InterPro" id="IPR023707">
    <property type="entry name" value="OM_assembly_BamA"/>
</dbReference>
<feature type="compositionally biased region" description="Pro residues" evidence="10">
    <location>
        <begin position="141"/>
        <end position="150"/>
    </location>
</feature>
<keyword evidence="2 8" id="KW-1134">Transmembrane beta strand</keyword>
<comment type="function">
    <text evidence="8">Part of the outer membrane protein assembly complex, which is involved in assembly and insertion of beta-barrel proteins into the outer membrane.</text>
</comment>
<comment type="caution">
    <text evidence="12">The sequence shown here is derived from an EMBL/GenBank/DDBJ whole genome shotgun (WGS) entry which is preliminary data.</text>
</comment>
<evidence type="ECO:0000313" key="12">
    <source>
        <dbReference type="EMBL" id="EGD57714.1"/>
    </source>
</evidence>
<dbReference type="EMBL" id="AEWJ01000054">
    <property type="protein sequence ID" value="EGD57714.1"/>
    <property type="molecule type" value="Genomic_DNA"/>
</dbReference>
<reference evidence="12 13" key="1">
    <citation type="journal article" date="2012" name="J. Bacteriol.">
        <title>Draft Genome Sequence of Novosphingobium nitrogenifigens Y88T.</title>
        <authorList>
            <person name="Strabala T.J."/>
            <person name="Macdonald L."/>
            <person name="Liu V."/>
            <person name="Smit A.M."/>
        </authorList>
    </citation>
    <scope>NUCLEOTIDE SEQUENCE [LARGE SCALE GENOMIC DNA]</scope>
    <source>
        <strain evidence="12 13">DSM 19370</strain>
    </source>
</reference>
<dbReference type="Proteomes" id="UP000004728">
    <property type="component" value="Unassembled WGS sequence"/>
</dbReference>
<dbReference type="InterPro" id="IPR010827">
    <property type="entry name" value="BamA/TamA_POTRA"/>
</dbReference>
<comment type="similarity">
    <text evidence="8">Belongs to the BamA family.</text>
</comment>
<keyword evidence="7 8" id="KW-0998">Cell outer membrane</keyword>
<feature type="chain" id="PRO_5009011527" description="Outer membrane protein assembly factor BamA" evidence="8">
    <location>
        <begin position="22"/>
        <end position="993"/>
    </location>
</feature>
<feature type="domain" description="POTRA" evidence="11">
    <location>
        <begin position="327"/>
        <end position="415"/>
    </location>
</feature>
<protein>
    <recommendedName>
        <fullName evidence="8 9">Outer membrane protein assembly factor BamA</fullName>
    </recommendedName>
</protein>
<dbReference type="NCBIfam" id="TIGR03303">
    <property type="entry name" value="OM_YaeT"/>
    <property type="match status" value="1"/>
</dbReference>
<evidence type="ECO:0000256" key="6">
    <source>
        <dbReference type="ARBA" id="ARBA00023136"/>
    </source>
</evidence>
<comment type="subcellular location">
    <subcellularLocation>
        <location evidence="8">Cell outer membrane</location>
    </subcellularLocation>
    <subcellularLocation>
        <location evidence="1">Membrane</location>
    </subcellularLocation>
</comment>
<keyword evidence="3 8" id="KW-0812">Transmembrane</keyword>
<feature type="domain" description="POTRA" evidence="11">
    <location>
        <begin position="247"/>
        <end position="324"/>
    </location>
</feature>
<keyword evidence="13" id="KW-1185">Reference proteome</keyword>
<dbReference type="Pfam" id="PF01103">
    <property type="entry name" value="Omp85"/>
    <property type="match status" value="1"/>
</dbReference>
<dbReference type="GO" id="GO:0043165">
    <property type="term" value="P:Gram-negative-bacterium-type cell outer membrane assembly"/>
    <property type="evidence" value="ECO:0007669"/>
    <property type="project" value="UniProtKB-UniRule"/>
</dbReference>
<dbReference type="Pfam" id="PF07244">
    <property type="entry name" value="POTRA"/>
    <property type="match status" value="5"/>
</dbReference>
<dbReference type="PROSITE" id="PS51257">
    <property type="entry name" value="PROKAR_LIPOPROTEIN"/>
    <property type="match status" value="1"/>
</dbReference>
<keyword evidence="6 8" id="KW-0472">Membrane</keyword>
<evidence type="ECO:0000259" key="11">
    <source>
        <dbReference type="PROSITE" id="PS51779"/>
    </source>
</evidence>
<evidence type="ECO:0000256" key="4">
    <source>
        <dbReference type="ARBA" id="ARBA00022729"/>
    </source>
</evidence>
<feature type="domain" description="POTRA" evidence="11">
    <location>
        <begin position="500"/>
        <end position="574"/>
    </location>
</feature>
<evidence type="ECO:0000256" key="1">
    <source>
        <dbReference type="ARBA" id="ARBA00004370"/>
    </source>
</evidence>
<dbReference type="HOGENOM" id="CLU_007664_1_2_5"/>
<evidence type="ECO:0000256" key="9">
    <source>
        <dbReference type="NCBIfam" id="TIGR03303"/>
    </source>
</evidence>
<dbReference type="PANTHER" id="PTHR12815">
    <property type="entry name" value="SORTING AND ASSEMBLY MACHINERY SAMM50 PROTEIN FAMILY MEMBER"/>
    <property type="match status" value="1"/>
</dbReference>
<evidence type="ECO:0000256" key="5">
    <source>
        <dbReference type="ARBA" id="ARBA00022737"/>
    </source>
</evidence>
<dbReference type="InterPro" id="IPR000184">
    <property type="entry name" value="Bac_surfAg_D15"/>
</dbReference>
<evidence type="ECO:0000256" key="10">
    <source>
        <dbReference type="SAM" id="MobiDB-lite"/>
    </source>
</evidence>
<dbReference type="AlphaFoldDB" id="F1ZC79"/>
<feature type="region of interest" description="Disordered" evidence="10">
    <location>
        <begin position="84"/>
        <end position="153"/>
    </location>
</feature>
<dbReference type="Gene3D" id="3.10.20.310">
    <property type="entry name" value="membrane protein fhac"/>
    <property type="match status" value="5"/>
</dbReference>
<dbReference type="PANTHER" id="PTHR12815:SF23">
    <property type="entry name" value="OUTER MEMBRANE PROTEIN ASSEMBLY FACTOR BAMA"/>
    <property type="match status" value="1"/>
</dbReference>
<proteinExistence type="inferred from homology"/>
<feature type="compositionally biased region" description="Basic and acidic residues" evidence="10">
    <location>
        <begin position="103"/>
        <end position="128"/>
    </location>
</feature>
<evidence type="ECO:0000256" key="7">
    <source>
        <dbReference type="ARBA" id="ARBA00023237"/>
    </source>
</evidence>
<organism evidence="12 13">
    <name type="scientific">Novosphingobium nitrogenifigens DSM 19370</name>
    <dbReference type="NCBI Taxonomy" id="983920"/>
    <lineage>
        <taxon>Bacteria</taxon>
        <taxon>Pseudomonadati</taxon>
        <taxon>Pseudomonadota</taxon>
        <taxon>Alphaproteobacteria</taxon>
        <taxon>Sphingomonadales</taxon>
        <taxon>Sphingomonadaceae</taxon>
        <taxon>Novosphingobium</taxon>
    </lineage>
</organism>
<dbReference type="GO" id="GO:0009279">
    <property type="term" value="C:cell outer membrane"/>
    <property type="evidence" value="ECO:0007669"/>
    <property type="project" value="UniProtKB-SubCell"/>
</dbReference>
<dbReference type="InterPro" id="IPR034746">
    <property type="entry name" value="POTRA"/>
</dbReference>
<dbReference type="eggNOG" id="COG4775">
    <property type="taxonomic scope" value="Bacteria"/>
</dbReference>
<accession>F1ZC79</accession>
<name>F1ZC79_9SPHN</name>
<dbReference type="Gene3D" id="2.40.160.50">
    <property type="entry name" value="membrane protein fhac: a member of the omp85/tpsb transporter family"/>
    <property type="match status" value="1"/>
</dbReference>